<dbReference type="PANTHER" id="PTHR13058">
    <property type="entry name" value="THREE PRIME REPAIR EXONUCLEASE 1, 2"/>
    <property type="match status" value="1"/>
</dbReference>
<dbReference type="Gene3D" id="3.30.420.10">
    <property type="entry name" value="Ribonuclease H-like superfamily/Ribonuclease H"/>
    <property type="match status" value="1"/>
</dbReference>
<dbReference type="GO" id="GO:0003676">
    <property type="term" value="F:nucleic acid binding"/>
    <property type="evidence" value="ECO:0007669"/>
    <property type="project" value="InterPro"/>
</dbReference>
<keyword evidence="3" id="KW-0479">Metal-binding</keyword>
<evidence type="ECO:0000313" key="10">
    <source>
        <dbReference type="EMBL" id="JAA75224.1"/>
    </source>
</evidence>
<evidence type="ECO:0000256" key="5">
    <source>
        <dbReference type="ARBA" id="ARBA00022839"/>
    </source>
</evidence>
<evidence type="ECO:0000256" key="4">
    <source>
        <dbReference type="ARBA" id="ARBA00022801"/>
    </source>
</evidence>
<reference evidence="10" key="1">
    <citation type="submission" date="2013-04" db="EMBL/GenBank/DDBJ databases">
        <title>An insight into the transcriptome of the digestive tract of the blood sucking bug, Rhodnius prolixus.</title>
        <authorList>
            <person name="Ribeiro J.M.C."/>
            <person name="Genta F.A."/>
            <person name="Sorgine M.H.F."/>
            <person name="Paiva-Silva G.O."/>
            <person name="Majerowicz D."/>
            <person name="Medeiros M."/>
            <person name="Koerich L."/>
            <person name="Terra W.R."/>
            <person name="Ferreira C."/>
            <person name="Pimentel A.C."/>
            <person name="Bisch P.M."/>
            <person name="Diniz M.M.P."/>
            <person name="Nascimento R."/>
            <person name="Salmon D."/>
            <person name="Silber A.M."/>
            <person name="Alves M."/>
            <person name="Oliveira M.F."/>
            <person name="Gondim K.C."/>
            <person name="Silva Neto M.A.C."/>
            <person name="Atella G.C."/>
            <person name="Araujo H."/>
            <person name="Dias F.S."/>
            <person name="Polycarpo C.R."/>
            <person name="Fampa P."/>
            <person name="Melo A.C."/>
            <person name="Tanaka A.S."/>
            <person name="Balczun C."/>
            <person name="Oliveira J.H.M."/>
            <person name="Goncalves R."/>
            <person name="Lazoski C."/>
            <person name="Pereira M.A."/>
            <person name="Rivera-Pomar R."/>
            <person name="Diambra L."/>
            <person name="Schaub G.A."/>
            <person name="Garcia E.S."/>
            <person name="Azambuja P."/>
            <person name="Braz G.R.C."/>
            <person name="Oliveira P.L."/>
        </authorList>
    </citation>
    <scope>NUCLEOTIDE SEQUENCE</scope>
</reference>
<evidence type="ECO:0000256" key="6">
    <source>
        <dbReference type="ARBA" id="ARBA00022842"/>
    </source>
</evidence>
<organism evidence="10">
    <name type="scientific">Rhodnius prolixus</name>
    <name type="common">Triatomid bug</name>
    <dbReference type="NCBI Taxonomy" id="13249"/>
    <lineage>
        <taxon>Eukaryota</taxon>
        <taxon>Metazoa</taxon>
        <taxon>Ecdysozoa</taxon>
        <taxon>Arthropoda</taxon>
        <taxon>Hexapoda</taxon>
        <taxon>Insecta</taxon>
        <taxon>Pterygota</taxon>
        <taxon>Neoptera</taxon>
        <taxon>Paraneoptera</taxon>
        <taxon>Hemiptera</taxon>
        <taxon>Heteroptera</taxon>
        <taxon>Panheteroptera</taxon>
        <taxon>Cimicomorpha</taxon>
        <taxon>Reduviidae</taxon>
        <taxon>Triatominae</taxon>
        <taxon>Rhodnius</taxon>
    </lineage>
</organism>
<evidence type="ECO:0000256" key="7">
    <source>
        <dbReference type="ARBA" id="ARBA00025769"/>
    </source>
</evidence>
<keyword evidence="5 10" id="KW-0269">Exonuclease</keyword>
<dbReference type="HOGENOM" id="CLU_570293_0_0_1"/>
<dbReference type="InterPro" id="IPR040393">
    <property type="entry name" value="TREX1/2"/>
</dbReference>
<comment type="similarity">
    <text evidence="7">Belongs to the exonuclease superfamily. TREX family.</text>
</comment>
<dbReference type="AlphaFoldDB" id="R4G2U5"/>
<dbReference type="SMART" id="SM00479">
    <property type="entry name" value="EXOIII"/>
    <property type="match status" value="1"/>
</dbReference>
<evidence type="ECO:0000256" key="3">
    <source>
        <dbReference type="ARBA" id="ARBA00022723"/>
    </source>
</evidence>
<keyword evidence="4" id="KW-0378">Hydrolase</keyword>
<accession>R4G2U5</accession>
<name>R4G2U5_RHOPR</name>
<dbReference type="GO" id="GO:0008296">
    <property type="term" value="F:3'-5'-DNA exonuclease activity"/>
    <property type="evidence" value="ECO:0007669"/>
    <property type="project" value="TreeGrafter"/>
</dbReference>
<dbReference type="PANTHER" id="PTHR13058:SF19">
    <property type="entry name" value="LD40940P"/>
    <property type="match status" value="1"/>
</dbReference>
<evidence type="ECO:0000256" key="8">
    <source>
        <dbReference type="SAM" id="MobiDB-lite"/>
    </source>
</evidence>
<feature type="domain" description="Exonuclease" evidence="9">
    <location>
        <begin position="6"/>
        <end position="314"/>
    </location>
</feature>
<dbReference type="SUPFAM" id="SSF53098">
    <property type="entry name" value="Ribonuclease H-like"/>
    <property type="match status" value="1"/>
</dbReference>
<dbReference type="GO" id="GO:0005737">
    <property type="term" value="C:cytoplasm"/>
    <property type="evidence" value="ECO:0007669"/>
    <property type="project" value="TreeGrafter"/>
</dbReference>
<keyword evidence="2" id="KW-0540">Nuclease</keyword>
<dbReference type="GO" id="GO:0006308">
    <property type="term" value="P:DNA catabolic process"/>
    <property type="evidence" value="ECO:0007669"/>
    <property type="project" value="TreeGrafter"/>
</dbReference>
<sequence length="330" mass="37801">MTSIQSYVILDLKQLGFLTTNYGELKITEISLLGVMKNHFDDSTPFRIPRVVNKLTMCFHPERFISCQSENITGLSNDLLEEQGTFDNNFCDILHNFVLRVPQPVCLLAHNGYRFDFPLIQAHTKILGRPLPEHILCADTWYAFKDLHIVEKEPPWHIPRGITHPFSPPPERVEDTDLWGKDFESELTSTALIKEVEKIERSVFEDCNGLTTCEALSKIYLNTPKRRSASLHPPPAPPRLKRHSVPQGKPSLPRLNTVRKELFHGNPTSKKPSYSLQAVYKHLFNRDIPLAHTAEGDTLAMLHCITALGTPFHEWVQANHRKLNSILKFW</sequence>
<dbReference type="EMBL" id="GAHY01002286">
    <property type="protein sequence ID" value="JAA75224.1"/>
    <property type="molecule type" value="mRNA"/>
</dbReference>
<evidence type="ECO:0000256" key="2">
    <source>
        <dbReference type="ARBA" id="ARBA00022722"/>
    </source>
</evidence>
<comment type="cofactor">
    <cofactor evidence="1">
        <name>Mg(2+)</name>
        <dbReference type="ChEBI" id="CHEBI:18420"/>
    </cofactor>
</comment>
<evidence type="ECO:0000256" key="1">
    <source>
        <dbReference type="ARBA" id="ARBA00001946"/>
    </source>
</evidence>
<dbReference type="InterPro" id="IPR036397">
    <property type="entry name" value="RNaseH_sf"/>
</dbReference>
<feature type="region of interest" description="Disordered" evidence="8">
    <location>
        <begin position="226"/>
        <end position="253"/>
    </location>
</feature>
<dbReference type="InterPro" id="IPR013520">
    <property type="entry name" value="Ribonucl_H"/>
</dbReference>
<dbReference type="InterPro" id="IPR012337">
    <property type="entry name" value="RNaseH-like_sf"/>
</dbReference>
<evidence type="ECO:0000259" key="9">
    <source>
        <dbReference type="SMART" id="SM00479"/>
    </source>
</evidence>
<keyword evidence="6" id="KW-0460">Magnesium</keyword>
<proteinExistence type="evidence at transcript level"/>
<dbReference type="GO" id="GO:0046872">
    <property type="term" value="F:metal ion binding"/>
    <property type="evidence" value="ECO:0007669"/>
    <property type="project" value="UniProtKB-KW"/>
</dbReference>
<protein>
    <submittedName>
        <fullName evidence="10">Putative three prime repair exonuclease 1</fullName>
    </submittedName>
</protein>